<evidence type="ECO:0000256" key="4">
    <source>
        <dbReference type="ARBA" id="ARBA00023163"/>
    </source>
</evidence>
<dbReference type="GO" id="GO:0003700">
    <property type="term" value="F:DNA-binding transcription factor activity"/>
    <property type="evidence" value="ECO:0007669"/>
    <property type="project" value="InterPro"/>
</dbReference>
<protein>
    <submittedName>
        <fullName evidence="6">LysR family transcriptional regulator</fullName>
    </submittedName>
</protein>
<dbReference type="PANTHER" id="PTHR30346:SF29">
    <property type="entry name" value="LYSR SUBSTRATE-BINDING"/>
    <property type="match status" value="1"/>
</dbReference>
<gene>
    <name evidence="6" type="ORF">Atai01_47280</name>
</gene>
<dbReference type="SUPFAM" id="SSF46785">
    <property type="entry name" value="Winged helix' DNA-binding domain"/>
    <property type="match status" value="1"/>
</dbReference>
<dbReference type="GO" id="GO:0003677">
    <property type="term" value="F:DNA binding"/>
    <property type="evidence" value="ECO:0007669"/>
    <property type="project" value="UniProtKB-KW"/>
</dbReference>
<dbReference type="AlphaFoldDB" id="A0A9W6VI77"/>
<dbReference type="Gene3D" id="3.40.190.10">
    <property type="entry name" value="Periplasmic binding protein-like II"/>
    <property type="match status" value="2"/>
</dbReference>
<dbReference type="Proteomes" id="UP001165136">
    <property type="component" value="Unassembled WGS sequence"/>
</dbReference>
<dbReference type="Pfam" id="PF03466">
    <property type="entry name" value="LysR_substrate"/>
    <property type="match status" value="1"/>
</dbReference>
<keyword evidence="7" id="KW-1185">Reference proteome</keyword>
<dbReference type="GO" id="GO:0032993">
    <property type="term" value="C:protein-DNA complex"/>
    <property type="evidence" value="ECO:0007669"/>
    <property type="project" value="TreeGrafter"/>
</dbReference>
<dbReference type="SUPFAM" id="SSF53850">
    <property type="entry name" value="Periplasmic binding protein-like II"/>
    <property type="match status" value="1"/>
</dbReference>
<evidence type="ECO:0000313" key="7">
    <source>
        <dbReference type="Proteomes" id="UP001165136"/>
    </source>
</evidence>
<evidence type="ECO:0000256" key="3">
    <source>
        <dbReference type="ARBA" id="ARBA00023125"/>
    </source>
</evidence>
<keyword evidence="3" id="KW-0238">DNA-binding</keyword>
<keyword evidence="4" id="KW-0804">Transcription</keyword>
<comment type="similarity">
    <text evidence="1">Belongs to the LysR transcriptional regulatory family.</text>
</comment>
<organism evidence="6 7">
    <name type="scientific">Amycolatopsis taiwanensis</name>
    <dbReference type="NCBI Taxonomy" id="342230"/>
    <lineage>
        <taxon>Bacteria</taxon>
        <taxon>Bacillati</taxon>
        <taxon>Actinomycetota</taxon>
        <taxon>Actinomycetes</taxon>
        <taxon>Pseudonocardiales</taxon>
        <taxon>Pseudonocardiaceae</taxon>
        <taxon>Amycolatopsis</taxon>
    </lineage>
</organism>
<name>A0A9W6VI77_9PSEU</name>
<evidence type="ECO:0000259" key="5">
    <source>
        <dbReference type="PROSITE" id="PS50931"/>
    </source>
</evidence>
<dbReference type="InterPro" id="IPR000847">
    <property type="entry name" value="LysR_HTH_N"/>
</dbReference>
<sequence length="307" mass="32756">MLNPVHLRTLATVVRTGSFADAARQLGYTGSAVSQQIAALERAVKLPLFERGAHSVRPTPVAAFLAGHARDALAALEQLDDELRALASGWRGRLRLGSFPTASERLLPACLAAYAPAHPAVEVRLDEGEPEELMPLLGDGELDLAVVFSYDLVPRRWPSGLQATPLLHEELVLLLPRDHRLAGAGTVELAELADETWVATREGTAAVLCVSRLCAAAGFEPRIDYRSNDYAVIRGFVRAGLGIALVPALGYRETESVVAVRLAGSDARRHITALHRATAVNPVVADAVTALRDAARALTQELPVVAA</sequence>
<proteinExistence type="inferred from homology"/>
<dbReference type="RefSeq" id="WP_285488214.1">
    <property type="nucleotide sequence ID" value="NZ_BSTI01000010.1"/>
</dbReference>
<dbReference type="InterPro" id="IPR036390">
    <property type="entry name" value="WH_DNA-bd_sf"/>
</dbReference>
<dbReference type="CDD" id="cd08423">
    <property type="entry name" value="PBP2_LTTR_like_6"/>
    <property type="match status" value="1"/>
</dbReference>
<keyword evidence="2" id="KW-0805">Transcription regulation</keyword>
<evidence type="ECO:0000256" key="1">
    <source>
        <dbReference type="ARBA" id="ARBA00009437"/>
    </source>
</evidence>
<comment type="caution">
    <text evidence="6">The sequence shown here is derived from an EMBL/GenBank/DDBJ whole genome shotgun (WGS) entry which is preliminary data.</text>
</comment>
<accession>A0A9W6VI77</accession>
<evidence type="ECO:0000256" key="2">
    <source>
        <dbReference type="ARBA" id="ARBA00023015"/>
    </source>
</evidence>
<evidence type="ECO:0000313" key="6">
    <source>
        <dbReference type="EMBL" id="GLY68109.1"/>
    </source>
</evidence>
<reference evidence="6" key="1">
    <citation type="submission" date="2023-03" db="EMBL/GenBank/DDBJ databases">
        <title>Amycolatopsis taiwanensis NBRC 103393.</title>
        <authorList>
            <person name="Ichikawa N."/>
            <person name="Sato H."/>
            <person name="Tonouchi N."/>
        </authorList>
    </citation>
    <scope>NUCLEOTIDE SEQUENCE</scope>
    <source>
        <strain evidence="6">NBRC 103393</strain>
    </source>
</reference>
<dbReference type="EMBL" id="BSTI01000010">
    <property type="protein sequence ID" value="GLY68109.1"/>
    <property type="molecule type" value="Genomic_DNA"/>
</dbReference>
<dbReference type="Pfam" id="PF00126">
    <property type="entry name" value="HTH_1"/>
    <property type="match status" value="1"/>
</dbReference>
<dbReference type="Gene3D" id="1.10.10.10">
    <property type="entry name" value="Winged helix-like DNA-binding domain superfamily/Winged helix DNA-binding domain"/>
    <property type="match status" value="1"/>
</dbReference>
<dbReference type="InterPro" id="IPR005119">
    <property type="entry name" value="LysR_subst-bd"/>
</dbReference>
<dbReference type="PROSITE" id="PS50931">
    <property type="entry name" value="HTH_LYSR"/>
    <property type="match status" value="1"/>
</dbReference>
<dbReference type="InterPro" id="IPR036388">
    <property type="entry name" value="WH-like_DNA-bd_sf"/>
</dbReference>
<feature type="domain" description="HTH lysR-type" evidence="5">
    <location>
        <begin position="2"/>
        <end position="59"/>
    </location>
</feature>
<dbReference type="PANTHER" id="PTHR30346">
    <property type="entry name" value="TRANSCRIPTIONAL DUAL REGULATOR HCAR-RELATED"/>
    <property type="match status" value="1"/>
</dbReference>